<evidence type="ECO:0000259" key="5">
    <source>
        <dbReference type="Pfam" id="PF01266"/>
    </source>
</evidence>
<keyword evidence="2" id="KW-0285">Flavoprotein</keyword>
<name>A0A220MRH8_9BACL</name>
<dbReference type="InterPro" id="IPR036188">
    <property type="entry name" value="FAD/NAD-bd_sf"/>
</dbReference>
<feature type="domain" description="FAD dependent oxidoreductase" evidence="5">
    <location>
        <begin position="5"/>
        <end position="358"/>
    </location>
</feature>
<protein>
    <submittedName>
        <fullName evidence="6">N-methyltryptophan oxidase</fullName>
    </submittedName>
</protein>
<dbReference type="EMBL" id="CP018145">
    <property type="protein sequence ID" value="ASJ57309.1"/>
    <property type="molecule type" value="Genomic_DNA"/>
</dbReference>
<evidence type="ECO:0000256" key="1">
    <source>
        <dbReference type="ARBA" id="ARBA00001974"/>
    </source>
</evidence>
<organism evidence="6 7">
    <name type="scientific">Brevibacillus formosus</name>
    <dbReference type="NCBI Taxonomy" id="54913"/>
    <lineage>
        <taxon>Bacteria</taxon>
        <taxon>Bacillati</taxon>
        <taxon>Bacillota</taxon>
        <taxon>Bacilli</taxon>
        <taxon>Bacillales</taxon>
        <taxon>Paenibacillaceae</taxon>
        <taxon>Brevibacillus</taxon>
    </lineage>
</organism>
<dbReference type="PANTHER" id="PTHR10961">
    <property type="entry name" value="PEROXISOMAL SARCOSINE OXIDASE"/>
    <property type="match status" value="1"/>
</dbReference>
<keyword evidence="4" id="KW-0560">Oxidoreductase</keyword>
<evidence type="ECO:0000313" key="7">
    <source>
        <dbReference type="Proteomes" id="UP000197781"/>
    </source>
</evidence>
<dbReference type="GO" id="GO:0050660">
    <property type="term" value="F:flavin adenine dinucleotide binding"/>
    <property type="evidence" value="ECO:0007669"/>
    <property type="project" value="InterPro"/>
</dbReference>
<comment type="cofactor">
    <cofactor evidence="1">
        <name>FAD</name>
        <dbReference type="ChEBI" id="CHEBI:57692"/>
    </cofactor>
</comment>
<reference evidence="6 7" key="1">
    <citation type="submission" date="2016-11" db="EMBL/GenBank/DDBJ databases">
        <authorList>
            <person name="Jaros S."/>
            <person name="Januszkiewicz K."/>
            <person name="Wedrychowicz H."/>
        </authorList>
    </citation>
    <scope>NUCLEOTIDE SEQUENCE [LARGE SCALE GENOMIC DNA]</scope>
    <source>
        <strain evidence="6 7">NF2</strain>
    </source>
</reference>
<evidence type="ECO:0000313" key="6">
    <source>
        <dbReference type="EMBL" id="ASJ57309.1"/>
    </source>
</evidence>
<dbReference type="SUPFAM" id="SSF51905">
    <property type="entry name" value="FAD/NAD(P)-binding domain"/>
    <property type="match status" value="1"/>
</dbReference>
<dbReference type="KEGG" id="bfm:BP422_29645"/>
<dbReference type="GO" id="GO:0005829">
    <property type="term" value="C:cytosol"/>
    <property type="evidence" value="ECO:0007669"/>
    <property type="project" value="TreeGrafter"/>
</dbReference>
<dbReference type="Pfam" id="PF01266">
    <property type="entry name" value="DAO"/>
    <property type="match status" value="1"/>
</dbReference>
<evidence type="ECO:0000256" key="4">
    <source>
        <dbReference type="ARBA" id="ARBA00023002"/>
    </source>
</evidence>
<dbReference type="SUPFAM" id="SSF54373">
    <property type="entry name" value="FAD-linked reductases, C-terminal domain"/>
    <property type="match status" value="1"/>
</dbReference>
<sequence length="380" mass="41237">MQNYDVIIVGAGSIGMAAGYYLAKQGVRTLMIDAFDPPHTMGSHHGDTRIIRHAYGEGKQYVPLALRAQQLWSELEQASGMPIFAKTGVLNAGPLNCTFLNEIRESAEQYSLPLEVLRADEVMQRWPGINLPADYYGCLETASGVLYSENGIRAYRELALASGAILLTNTPVTQLEPAGNGFIVHTESASYHGDKVLLSAGAWNGSLLDSLGLSIPLTPTRKTVAWFGADESQYSADGFPAFIFRLHDSVFYGFPSFDGSGVKIGRHDGGHAIDPDKLERTFGTYLSDEGDVRSFLEAYMPGAAGPLRQGKVCIYTMTPDEHFVIDRHPEHPQLVLAAGFSGHGFKFASAIGEATSQLLVEGASSLDLSMFSWKRFSCPS</sequence>
<keyword evidence="3" id="KW-0274">FAD</keyword>
<evidence type="ECO:0000256" key="3">
    <source>
        <dbReference type="ARBA" id="ARBA00022827"/>
    </source>
</evidence>
<dbReference type="PANTHER" id="PTHR10961:SF7">
    <property type="entry name" value="FAD DEPENDENT OXIDOREDUCTASE DOMAIN-CONTAINING PROTEIN"/>
    <property type="match status" value="1"/>
</dbReference>
<dbReference type="RefSeq" id="WP_088910763.1">
    <property type="nucleotide sequence ID" value="NZ_CP018145.1"/>
</dbReference>
<dbReference type="InterPro" id="IPR045170">
    <property type="entry name" value="MTOX"/>
</dbReference>
<proteinExistence type="predicted"/>
<dbReference type="NCBIfam" id="NF008425">
    <property type="entry name" value="PRK11259.1"/>
    <property type="match status" value="1"/>
</dbReference>
<dbReference type="Gene3D" id="3.30.9.10">
    <property type="entry name" value="D-Amino Acid Oxidase, subunit A, domain 2"/>
    <property type="match status" value="1"/>
</dbReference>
<dbReference type="Gene3D" id="3.50.50.60">
    <property type="entry name" value="FAD/NAD(P)-binding domain"/>
    <property type="match status" value="1"/>
</dbReference>
<accession>A0A220MRH8</accession>
<dbReference type="InterPro" id="IPR006076">
    <property type="entry name" value="FAD-dep_OxRdtase"/>
</dbReference>
<dbReference type="AlphaFoldDB" id="A0A220MRH8"/>
<dbReference type="Proteomes" id="UP000197781">
    <property type="component" value="Chromosome"/>
</dbReference>
<evidence type="ECO:0000256" key="2">
    <source>
        <dbReference type="ARBA" id="ARBA00022630"/>
    </source>
</evidence>
<dbReference type="GO" id="GO:0008115">
    <property type="term" value="F:sarcosine oxidase activity"/>
    <property type="evidence" value="ECO:0007669"/>
    <property type="project" value="TreeGrafter"/>
</dbReference>
<gene>
    <name evidence="6" type="ORF">BP422_29645</name>
</gene>